<reference evidence="11 12" key="1">
    <citation type="submission" date="2023-03" db="EMBL/GenBank/DDBJ databases">
        <title>Fodinicurvata sp. CAU 1616 isolated from sea sendiment.</title>
        <authorList>
            <person name="Kim W."/>
        </authorList>
    </citation>
    <scope>NUCLEOTIDE SEQUENCE [LARGE SCALE GENOMIC DNA]</scope>
    <source>
        <strain evidence="11 12">CAU 1616</strain>
    </source>
</reference>
<keyword evidence="3" id="KW-0819">tRNA processing</keyword>
<evidence type="ECO:0000256" key="4">
    <source>
        <dbReference type="ARBA" id="ARBA00022695"/>
    </source>
</evidence>
<gene>
    <name evidence="11" type="ORF">P2G67_16035</name>
</gene>
<dbReference type="InterPro" id="IPR050264">
    <property type="entry name" value="Bact_CCA-adding_enz_type3_sf"/>
</dbReference>
<evidence type="ECO:0000256" key="3">
    <source>
        <dbReference type="ARBA" id="ARBA00022694"/>
    </source>
</evidence>
<accession>A0ABT5YR80</accession>
<dbReference type="PANTHER" id="PTHR46173:SF1">
    <property type="entry name" value="CCA TRNA NUCLEOTIDYLTRANSFERASE 1, MITOCHONDRIAL"/>
    <property type="match status" value="1"/>
</dbReference>
<dbReference type="SUPFAM" id="SSF81301">
    <property type="entry name" value="Nucleotidyltransferase"/>
    <property type="match status" value="1"/>
</dbReference>
<dbReference type="InterPro" id="IPR032828">
    <property type="entry name" value="PolyA_RNA-bd"/>
</dbReference>
<evidence type="ECO:0000256" key="8">
    <source>
        <dbReference type="RuleBase" id="RU003953"/>
    </source>
</evidence>
<evidence type="ECO:0000313" key="12">
    <source>
        <dbReference type="Proteomes" id="UP001215503"/>
    </source>
</evidence>
<keyword evidence="5" id="KW-0479">Metal-binding</keyword>
<keyword evidence="2 8" id="KW-0808">Transferase</keyword>
<dbReference type="Gene3D" id="1.10.3090.10">
    <property type="entry name" value="cca-adding enzyme, domain 2"/>
    <property type="match status" value="1"/>
</dbReference>
<evidence type="ECO:0000313" key="11">
    <source>
        <dbReference type="EMBL" id="MDF2097485.1"/>
    </source>
</evidence>
<dbReference type="InterPro" id="IPR002646">
    <property type="entry name" value="PolA_pol_head_dom"/>
</dbReference>
<name>A0ABT5YR80_9PROT</name>
<dbReference type="CDD" id="cd05398">
    <property type="entry name" value="NT_ClassII-CCAase"/>
    <property type="match status" value="1"/>
</dbReference>
<evidence type="ECO:0000256" key="6">
    <source>
        <dbReference type="ARBA" id="ARBA00022741"/>
    </source>
</evidence>
<dbReference type="Gene3D" id="3.30.460.10">
    <property type="entry name" value="Beta Polymerase, domain 2"/>
    <property type="match status" value="1"/>
</dbReference>
<evidence type="ECO:0000256" key="1">
    <source>
        <dbReference type="ARBA" id="ARBA00001946"/>
    </source>
</evidence>
<dbReference type="Proteomes" id="UP001215503">
    <property type="component" value="Unassembled WGS sequence"/>
</dbReference>
<dbReference type="PANTHER" id="PTHR46173">
    <property type="entry name" value="CCA TRNA NUCLEOTIDYLTRANSFERASE 1, MITOCHONDRIAL"/>
    <property type="match status" value="1"/>
</dbReference>
<keyword evidence="8" id="KW-0694">RNA-binding</keyword>
<feature type="domain" description="tRNA nucleotidyltransferase/poly(A) polymerase RNA and SrmB- binding" evidence="10">
    <location>
        <begin position="190"/>
        <end position="243"/>
    </location>
</feature>
<proteinExistence type="inferred from homology"/>
<dbReference type="EMBL" id="JARHUD010000017">
    <property type="protein sequence ID" value="MDF2097485.1"/>
    <property type="molecule type" value="Genomic_DNA"/>
</dbReference>
<dbReference type="InterPro" id="IPR043519">
    <property type="entry name" value="NT_sf"/>
</dbReference>
<dbReference type="Pfam" id="PF01743">
    <property type="entry name" value="PolyA_pol"/>
    <property type="match status" value="1"/>
</dbReference>
<keyword evidence="6" id="KW-0547">Nucleotide-binding</keyword>
<evidence type="ECO:0000256" key="2">
    <source>
        <dbReference type="ARBA" id="ARBA00022679"/>
    </source>
</evidence>
<comment type="similarity">
    <text evidence="8">Belongs to the tRNA nucleotidyltransferase/poly(A) polymerase family.</text>
</comment>
<comment type="cofactor">
    <cofactor evidence="1">
        <name>Mg(2+)</name>
        <dbReference type="ChEBI" id="CHEBI:18420"/>
    </cofactor>
</comment>
<keyword evidence="4" id="KW-0548">Nucleotidyltransferase</keyword>
<organism evidence="11 12">
    <name type="scientific">Aquibaculum arenosum</name>
    <dbReference type="NCBI Taxonomy" id="3032591"/>
    <lineage>
        <taxon>Bacteria</taxon>
        <taxon>Pseudomonadati</taxon>
        <taxon>Pseudomonadota</taxon>
        <taxon>Alphaproteobacteria</taxon>
        <taxon>Rhodospirillales</taxon>
        <taxon>Rhodovibrionaceae</taxon>
        <taxon>Aquibaculum</taxon>
    </lineage>
</organism>
<evidence type="ECO:0000259" key="10">
    <source>
        <dbReference type="Pfam" id="PF12627"/>
    </source>
</evidence>
<feature type="domain" description="Poly A polymerase head" evidence="9">
    <location>
        <begin position="35"/>
        <end position="156"/>
    </location>
</feature>
<evidence type="ECO:0000256" key="7">
    <source>
        <dbReference type="ARBA" id="ARBA00022842"/>
    </source>
</evidence>
<dbReference type="RefSeq" id="WP_275824313.1">
    <property type="nucleotide sequence ID" value="NZ_JARHUD010000017.1"/>
</dbReference>
<dbReference type="SUPFAM" id="SSF81891">
    <property type="entry name" value="Poly A polymerase C-terminal region-like"/>
    <property type="match status" value="1"/>
</dbReference>
<keyword evidence="12" id="KW-1185">Reference proteome</keyword>
<evidence type="ECO:0000259" key="9">
    <source>
        <dbReference type="Pfam" id="PF01743"/>
    </source>
</evidence>
<sequence length="410" mass="45144">MTNATQHRLEPQDWMAAPATRKVLAALEAQGQRVRFVGGCVRDALLGLPVNDVDIATPDPPERVIALLEAARLKVVPTGIAHGTVTAVAGGQPFEITTLRLDEETFGRHARVAFTDDWKADAARRDFTMNALSCDAAGRIWDYFGGVEDARVGRVRFVGSARQRIAEDYLRLLRFFRFLARYGRGEPDGEALAAAVEAAPELARLSGERVRDELLKLLAAPEPVPTLSLMHRHRILASELPEAGAPDRLSCLLALDHAADPLLRLAALLNCDQQGAAKVAQRLRLSNVQRDRLILLRTRPRPVQPDMEPRALRQTLYRFGAGRVRDLLLLAAAEEGWSAETLSAALKQVDAWLPRPFPLKGRDLLAVGAGRGPELGRLLHDLEAWWIEGDFSADHAALLTEARRRLGRGD</sequence>
<evidence type="ECO:0000256" key="5">
    <source>
        <dbReference type="ARBA" id="ARBA00022723"/>
    </source>
</evidence>
<comment type="caution">
    <text evidence="11">The sequence shown here is derived from an EMBL/GenBank/DDBJ whole genome shotgun (WGS) entry which is preliminary data.</text>
</comment>
<keyword evidence="7" id="KW-0460">Magnesium</keyword>
<protein>
    <submittedName>
        <fullName evidence="11">CCA tRNA nucleotidyltransferase</fullName>
    </submittedName>
</protein>
<dbReference type="Pfam" id="PF12627">
    <property type="entry name" value="PolyA_pol_RNAbd"/>
    <property type="match status" value="1"/>
</dbReference>